<reference evidence="1" key="1">
    <citation type="submission" date="2020-06" db="EMBL/GenBank/DDBJ databases">
        <authorList>
            <person name="Li T."/>
            <person name="Hu X."/>
            <person name="Zhang T."/>
            <person name="Song X."/>
            <person name="Zhang H."/>
            <person name="Dai N."/>
            <person name="Sheng W."/>
            <person name="Hou X."/>
            <person name="Wei L."/>
        </authorList>
    </citation>
    <scope>NUCLEOTIDE SEQUENCE</scope>
    <source>
        <strain evidence="1">G01</strain>
        <tissue evidence="1">Leaf</tissue>
    </source>
</reference>
<sequence>MKTLGNAPSKQKFMEVLGNTQALQVVSRISLAPTSGAPIPALPKLVGPMVDPPRKNTSLDMSG</sequence>
<gene>
    <name evidence="1" type="ORF">Sangu_2890700</name>
</gene>
<dbReference type="EMBL" id="JACGWK010001727">
    <property type="protein sequence ID" value="KAL0283441.1"/>
    <property type="molecule type" value="Genomic_DNA"/>
</dbReference>
<name>A0AAW2IMT6_9LAMI</name>
<protein>
    <submittedName>
        <fullName evidence="1">Uncharacterized protein</fullName>
    </submittedName>
</protein>
<reference evidence="1" key="2">
    <citation type="journal article" date="2024" name="Plant">
        <title>Genomic evolution and insights into agronomic trait innovations of Sesamum species.</title>
        <authorList>
            <person name="Miao H."/>
            <person name="Wang L."/>
            <person name="Qu L."/>
            <person name="Liu H."/>
            <person name="Sun Y."/>
            <person name="Le M."/>
            <person name="Wang Q."/>
            <person name="Wei S."/>
            <person name="Zheng Y."/>
            <person name="Lin W."/>
            <person name="Duan Y."/>
            <person name="Cao H."/>
            <person name="Xiong S."/>
            <person name="Wang X."/>
            <person name="Wei L."/>
            <person name="Li C."/>
            <person name="Ma Q."/>
            <person name="Ju M."/>
            <person name="Zhao R."/>
            <person name="Li G."/>
            <person name="Mu C."/>
            <person name="Tian Q."/>
            <person name="Mei H."/>
            <person name="Zhang T."/>
            <person name="Gao T."/>
            <person name="Zhang H."/>
        </authorList>
    </citation>
    <scope>NUCLEOTIDE SEQUENCE</scope>
    <source>
        <strain evidence="1">G01</strain>
    </source>
</reference>
<proteinExistence type="predicted"/>
<accession>A0AAW2IMT6</accession>
<dbReference type="AlphaFoldDB" id="A0AAW2IMT6"/>
<evidence type="ECO:0000313" key="1">
    <source>
        <dbReference type="EMBL" id="KAL0283441.1"/>
    </source>
</evidence>
<comment type="caution">
    <text evidence="1">The sequence shown here is derived from an EMBL/GenBank/DDBJ whole genome shotgun (WGS) entry which is preliminary data.</text>
</comment>
<organism evidence="1">
    <name type="scientific">Sesamum angustifolium</name>
    <dbReference type="NCBI Taxonomy" id="2727405"/>
    <lineage>
        <taxon>Eukaryota</taxon>
        <taxon>Viridiplantae</taxon>
        <taxon>Streptophyta</taxon>
        <taxon>Embryophyta</taxon>
        <taxon>Tracheophyta</taxon>
        <taxon>Spermatophyta</taxon>
        <taxon>Magnoliopsida</taxon>
        <taxon>eudicotyledons</taxon>
        <taxon>Gunneridae</taxon>
        <taxon>Pentapetalae</taxon>
        <taxon>asterids</taxon>
        <taxon>lamiids</taxon>
        <taxon>Lamiales</taxon>
        <taxon>Pedaliaceae</taxon>
        <taxon>Sesamum</taxon>
    </lineage>
</organism>